<keyword evidence="3" id="KW-1185">Reference proteome</keyword>
<dbReference type="AlphaFoldDB" id="A0A1H1DE02"/>
<dbReference type="Proteomes" id="UP000217103">
    <property type="component" value="Unassembled WGS sequence"/>
</dbReference>
<feature type="transmembrane region" description="Helical" evidence="1">
    <location>
        <begin position="34"/>
        <end position="50"/>
    </location>
</feature>
<keyword evidence="1" id="KW-1133">Transmembrane helix</keyword>
<dbReference type="STRING" id="35622.SAMN04489764_1959"/>
<reference evidence="2 3" key="1">
    <citation type="submission" date="2016-10" db="EMBL/GenBank/DDBJ databases">
        <authorList>
            <person name="de Groot N.N."/>
        </authorList>
    </citation>
    <scope>NUCLEOTIDE SEQUENCE [LARGE SCALE GENOMIC DNA]</scope>
    <source>
        <strain evidence="2 3">DSM 43794</strain>
    </source>
</reference>
<gene>
    <name evidence="2" type="ORF">SAMN04489764_1959</name>
</gene>
<accession>A0A1H1DE02</accession>
<dbReference type="RefSeq" id="WP_093258738.1">
    <property type="nucleotide sequence ID" value="NZ_FNKK01000002.1"/>
</dbReference>
<name>A0A1H1DE02_9ACTN</name>
<protein>
    <submittedName>
        <fullName evidence="2">Uncharacterized protein</fullName>
    </submittedName>
</protein>
<evidence type="ECO:0000313" key="3">
    <source>
        <dbReference type="Proteomes" id="UP000217103"/>
    </source>
</evidence>
<dbReference type="OrthoDB" id="5187095at2"/>
<evidence type="ECO:0000313" key="2">
    <source>
        <dbReference type="EMBL" id="SDQ74654.1"/>
    </source>
</evidence>
<keyword evidence="1" id="KW-0812">Transmembrane</keyword>
<proteinExistence type="predicted"/>
<sequence>MSSRNPRNHRHSPDAPIRGRSGVLITLWRWRTEILLCAGAVAAVFTAVGMARDGGWWPFLVLVGVVSVPAATRSGRNRVTAYFWCLFSRHRIQRVCLETSMHTRTGRIPLILWITPTPAGEKALIATRAGVCAEDFAAYAGEIEAACMARRVTVSRHPSRANLVAVEIIRRASTEPAYGIGRLYGTARWIPVPRDGEMPPDTRTTLPLPRAA</sequence>
<keyword evidence="1" id="KW-0472">Membrane</keyword>
<organism evidence="2 3">
    <name type="scientific">Thermostaphylospora chromogena</name>
    <dbReference type="NCBI Taxonomy" id="35622"/>
    <lineage>
        <taxon>Bacteria</taxon>
        <taxon>Bacillati</taxon>
        <taxon>Actinomycetota</taxon>
        <taxon>Actinomycetes</taxon>
        <taxon>Streptosporangiales</taxon>
        <taxon>Thermomonosporaceae</taxon>
        <taxon>Thermostaphylospora</taxon>
    </lineage>
</organism>
<evidence type="ECO:0000256" key="1">
    <source>
        <dbReference type="SAM" id="Phobius"/>
    </source>
</evidence>
<feature type="transmembrane region" description="Helical" evidence="1">
    <location>
        <begin position="56"/>
        <end position="72"/>
    </location>
</feature>
<dbReference type="EMBL" id="FNKK01000002">
    <property type="protein sequence ID" value="SDQ74654.1"/>
    <property type="molecule type" value="Genomic_DNA"/>
</dbReference>